<feature type="region of interest" description="Disordered" evidence="5">
    <location>
        <begin position="1270"/>
        <end position="1289"/>
    </location>
</feature>
<keyword evidence="9" id="KW-1185">Reference proteome</keyword>
<dbReference type="GO" id="GO:0046872">
    <property type="term" value="F:metal ion binding"/>
    <property type="evidence" value="ECO:0007669"/>
    <property type="project" value="UniProtKB-KW"/>
</dbReference>
<feature type="compositionally biased region" description="Low complexity" evidence="5">
    <location>
        <begin position="694"/>
        <end position="704"/>
    </location>
</feature>
<dbReference type="Gene3D" id="1.10.418.10">
    <property type="entry name" value="Calponin-like domain"/>
    <property type="match status" value="1"/>
</dbReference>
<evidence type="ECO:0000313" key="8">
    <source>
        <dbReference type="EMBL" id="OQV13311.1"/>
    </source>
</evidence>
<feature type="region of interest" description="Disordered" evidence="5">
    <location>
        <begin position="1176"/>
        <end position="1263"/>
    </location>
</feature>
<evidence type="ECO:0000256" key="5">
    <source>
        <dbReference type="SAM" id="MobiDB-lite"/>
    </source>
</evidence>
<organism evidence="8 9">
    <name type="scientific">Hypsibius exemplaris</name>
    <name type="common">Freshwater tardigrade</name>
    <dbReference type="NCBI Taxonomy" id="2072580"/>
    <lineage>
        <taxon>Eukaryota</taxon>
        <taxon>Metazoa</taxon>
        <taxon>Ecdysozoa</taxon>
        <taxon>Tardigrada</taxon>
        <taxon>Eutardigrada</taxon>
        <taxon>Parachela</taxon>
        <taxon>Hypsibioidea</taxon>
        <taxon>Hypsibiidae</taxon>
        <taxon>Hypsibius</taxon>
    </lineage>
</organism>
<feature type="domain" description="Calponin-homology (CH)" evidence="6">
    <location>
        <begin position="23"/>
        <end position="146"/>
    </location>
</feature>
<feature type="compositionally biased region" description="Basic and acidic residues" evidence="5">
    <location>
        <begin position="407"/>
        <end position="425"/>
    </location>
</feature>
<feature type="region of interest" description="Disordered" evidence="5">
    <location>
        <begin position="188"/>
        <end position="318"/>
    </location>
</feature>
<gene>
    <name evidence="8" type="ORF">BV898_12422</name>
</gene>
<feature type="region of interest" description="Disordered" evidence="5">
    <location>
        <begin position="1489"/>
        <end position="1588"/>
    </location>
</feature>
<evidence type="ECO:0008006" key="10">
    <source>
        <dbReference type="Google" id="ProtNLM"/>
    </source>
</evidence>
<feature type="region of interest" description="Disordered" evidence="5">
    <location>
        <begin position="693"/>
        <end position="718"/>
    </location>
</feature>
<sequence length="1669" mass="183857">MDYLALDQHFVALQEEELEFLVDLAVNESQRWIEAVTRSKFRAADFVESLEDGVLLCELVERIWPRYIRLDEGGGADDSFTRLYGQRTLESFRAAAEKIGIEESFIFQHQHIQASERYSCSPDAQDAIQETLIRVTATIYLLGWRAKETPTYGGPQLDLSAFPQLFQHYLRHFHNNFQTLCSKGADGTDSCLPREDSLTSPVSELRQDSLEDEEEEDVNADSLDDEGNSVVAESEQKEQTELVVRNSEEMPSQEMEDTFGLRSGVDGGSGSPQDGLHHRSGYYADSVGSSGDSACGSTSPSVAEHPHGRTRSGDGLQNDEFFVTRLQQRRTSVQCTNNPLQFVKTKDLQSVGGGGGADSSVAHHGLNRKSSTEIETVKQKLKEDEIEWETNLSNWKSKRKSNLSSFDHGDSEEHNELKSSPERNLRTFPTMIADRIQRHIPALYSDDDNVYQASDNTREEEEPITGSSNNKPLITQDNSEKDSSSGVSSPRSSRSLTSVSPPPSSSALSPTRKPQQQQHDDEEFATTAMMIPPPENCTSTVTTVRPSDPGTAVPSSVRPSDAGMTVRPSDAGTEVRPSDGLTTVRPLDGSTTTPPTKKVISLTRMGSGDGSVNDWKVLASPAASSDEEGKGSSLRGGGSVIETSVKPFGEKLAMFEKAQTDPTVLDMNKCNYKELAKPELSLRDKLSHFEREAAAAAPTASSAVFPPPDSIAKDSRTPVTAATAATFKSTSRAFQQADPVPHHLPPPPPPQPPASTGMGRLLSKDLLLHAGNIRTTAGPSPPLVSELENDAVYMAEIDGILGGNTPVMTGSGGGVVLTLQTDRQPARGEEEEDYFPPPPLPSNPPPPPVAGLPAASGLFQVDDDDDDQQYGRDIKFPTPPPGMMVTGGDVDHEEAEEDSDSSRKSSLTSNESQDPPLRRKDSTKRIKSELLKRRSDFFGIRHDTPEANPQPDSPPSKPRPQSLHELYKSKPTPAVVTSKPSSPPTSPSKSSPTSPNKAALPIPKGVPITKELKITLDRRESDDIEREQRHIVDSLELEEERWRKKDQRPTRTKESVIASIVEEYRRELVKEKEAIIHTTRKEMDRSEGDLPVRKDASLQREQQQQGILKRPIVATEKVAKVGSVPPPSRMVDVLPVTVLDSTKKESRTVTKSEENKGRVVIVEKFEKVTEERRVNGRFETSSTEEKRSVDRLNDHHIPKVSPIPPAMPAFPTTKASTNQPRIIQHESRTPFTTTNSNTATQEQHYRDPSNDGGYSSGRSDQSANNVRSWLQHPSNNLPVSPLTHRDNLGIDTRDLHRDDVISLENLPPRPPMPTEFRPPVYTTPNRQEPASTAVVYQPQYTSKPAPVTSARMQQKQEASKQRSAVSAVDVQKHWLVQEAEMRRLNDTEARLRAAAVPPPLPNRTVLLPASQMYTGPAGYAGGEAPGYQYQQHGSLGRSQQTAGPAYQPVKSVEQYSTVIRNAPQHSDEDRYAPQDQIRQVMRTVGPISHPPQPIVHRPNHPPYVQPVVTRQQQPEALPSKYPTAHNPAHLSSPTQHSKPNYYPPGAMASQSVPNISQVRQQPQQQQQPKPFMTHQMTNPPAFDQGLVPNQSMNSISAKWPCQHCGQCLGREPAMIVENLSLVYHVACFKCVVCGQRLSDGREGADVRVRNGKLHCNSCLSDDGMQLSEL</sequence>
<proteinExistence type="predicted"/>
<feature type="compositionally biased region" description="Polar residues" evidence="5">
    <location>
        <begin position="1252"/>
        <end position="1263"/>
    </location>
</feature>
<feature type="compositionally biased region" description="Basic and acidic residues" evidence="5">
    <location>
        <begin position="1183"/>
        <end position="1197"/>
    </location>
</feature>
<dbReference type="CDD" id="cd08368">
    <property type="entry name" value="LIM"/>
    <property type="match status" value="1"/>
</dbReference>
<dbReference type="PANTHER" id="PTHR46767">
    <property type="entry name" value="LIM DOMAIN ONLY PROTEIN 7"/>
    <property type="match status" value="1"/>
</dbReference>
<feature type="compositionally biased region" description="Pro residues" evidence="5">
    <location>
        <begin position="835"/>
        <end position="850"/>
    </location>
</feature>
<dbReference type="InterPro" id="IPR031865">
    <property type="entry name" value="DUF4757"/>
</dbReference>
<feature type="compositionally biased region" description="Low complexity" evidence="5">
    <location>
        <begin position="484"/>
        <end position="511"/>
    </location>
</feature>
<feature type="region of interest" description="Disordered" evidence="5">
    <location>
        <begin position="397"/>
        <end position="426"/>
    </location>
</feature>
<evidence type="ECO:0000256" key="2">
    <source>
        <dbReference type="ARBA" id="ARBA00022833"/>
    </source>
</evidence>
<evidence type="ECO:0000256" key="1">
    <source>
        <dbReference type="ARBA" id="ARBA00022723"/>
    </source>
</evidence>
<feature type="compositionally biased region" description="Low complexity" evidence="5">
    <location>
        <begin position="971"/>
        <end position="980"/>
    </location>
</feature>
<feature type="compositionally biased region" description="Polar residues" evidence="5">
    <location>
        <begin position="465"/>
        <end position="477"/>
    </location>
</feature>
<dbReference type="PROSITE" id="PS00478">
    <property type="entry name" value="LIM_DOMAIN_1"/>
    <property type="match status" value="1"/>
</dbReference>
<feature type="compositionally biased region" description="Basic and acidic residues" evidence="5">
    <location>
        <begin position="1079"/>
        <end position="1098"/>
    </location>
</feature>
<dbReference type="OrthoDB" id="15627at2759"/>
<dbReference type="Pfam" id="PF15949">
    <property type="entry name" value="DUF4757"/>
    <property type="match status" value="1"/>
</dbReference>
<reference evidence="9" key="1">
    <citation type="submission" date="2017-01" db="EMBL/GenBank/DDBJ databases">
        <title>Comparative genomics of anhydrobiosis in the tardigrade Hypsibius dujardini.</title>
        <authorList>
            <person name="Yoshida Y."/>
            <person name="Koutsovoulos G."/>
            <person name="Laetsch D."/>
            <person name="Stevens L."/>
            <person name="Kumar S."/>
            <person name="Horikawa D."/>
            <person name="Ishino K."/>
            <person name="Komine S."/>
            <person name="Tomita M."/>
            <person name="Blaxter M."/>
            <person name="Arakawa K."/>
        </authorList>
    </citation>
    <scope>NUCLEOTIDE SEQUENCE [LARGE SCALE GENOMIC DNA]</scope>
    <source>
        <strain evidence="9">Z151</strain>
    </source>
</reference>
<dbReference type="Gene3D" id="2.10.110.10">
    <property type="entry name" value="Cysteine Rich Protein"/>
    <property type="match status" value="1"/>
</dbReference>
<protein>
    <recommendedName>
        <fullName evidence="10">LIM and calponin-like proteiny domains-containing protein 1</fullName>
    </recommendedName>
</protein>
<dbReference type="GO" id="GO:0030155">
    <property type="term" value="P:regulation of cell adhesion"/>
    <property type="evidence" value="ECO:0007669"/>
    <property type="project" value="InterPro"/>
</dbReference>
<evidence type="ECO:0000259" key="7">
    <source>
        <dbReference type="PROSITE" id="PS50023"/>
    </source>
</evidence>
<dbReference type="InterPro" id="IPR036872">
    <property type="entry name" value="CH_dom_sf"/>
</dbReference>
<dbReference type="Pfam" id="PF00412">
    <property type="entry name" value="LIM"/>
    <property type="match status" value="1"/>
</dbReference>
<dbReference type="EMBL" id="MTYJ01000126">
    <property type="protein sequence ID" value="OQV13311.1"/>
    <property type="molecule type" value="Genomic_DNA"/>
</dbReference>
<evidence type="ECO:0000256" key="3">
    <source>
        <dbReference type="ARBA" id="ARBA00023038"/>
    </source>
</evidence>
<keyword evidence="3 4" id="KW-0440">LIM domain</keyword>
<feature type="domain" description="LIM zinc-binding" evidence="7">
    <location>
        <begin position="1599"/>
        <end position="1665"/>
    </location>
</feature>
<accession>A0A1W0WDL8</accession>
<dbReference type="InterPro" id="IPR029978">
    <property type="entry name" value="LMO-7"/>
</dbReference>
<feature type="compositionally biased region" description="Polar residues" evidence="5">
    <location>
        <begin position="1548"/>
        <end position="1559"/>
    </location>
</feature>
<name>A0A1W0WDL8_HYPEX</name>
<feature type="compositionally biased region" description="Basic and acidic residues" evidence="5">
    <location>
        <begin position="916"/>
        <end position="945"/>
    </location>
</feature>
<feature type="region of interest" description="Disordered" evidence="5">
    <location>
        <begin position="823"/>
        <end position="1006"/>
    </location>
</feature>
<keyword evidence="1 4" id="KW-0479">Metal-binding</keyword>
<evidence type="ECO:0000259" key="6">
    <source>
        <dbReference type="PROSITE" id="PS50021"/>
    </source>
</evidence>
<feature type="compositionally biased region" description="Polar residues" evidence="5">
    <location>
        <begin position="287"/>
        <end position="301"/>
    </location>
</feature>
<feature type="region of interest" description="Disordered" evidence="5">
    <location>
        <begin position="621"/>
        <end position="641"/>
    </location>
</feature>
<feature type="region of interest" description="Disordered" evidence="5">
    <location>
        <begin position="1079"/>
        <end position="1109"/>
    </location>
</feature>
<feature type="compositionally biased region" description="Acidic residues" evidence="5">
    <location>
        <begin position="210"/>
        <end position="227"/>
    </location>
</feature>
<feature type="region of interest" description="Disordered" evidence="5">
    <location>
        <begin position="731"/>
        <end position="759"/>
    </location>
</feature>
<keyword evidence="2 4" id="KW-0862">Zinc</keyword>
<dbReference type="PROSITE" id="PS50021">
    <property type="entry name" value="CH"/>
    <property type="match status" value="1"/>
</dbReference>
<dbReference type="InterPro" id="IPR001715">
    <property type="entry name" value="CH_dom"/>
</dbReference>
<comment type="caution">
    <text evidence="8">The sequence shown here is derived from an EMBL/GenBank/DDBJ whole genome shotgun (WGS) entry which is preliminary data.</text>
</comment>
<feature type="region of interest" description="Disordered" evidence="5">
    <location>
        <begin position="346"/>
        <end position="375"/>
    </location>
</feature>
<feature type="region of interest" description="Disordered" evidence="5">
    <location>
        <begin position="454"/>
        <end position="597"/>
    </location>
</feature>
<dbReference type="PROSITE" id="PS50023">
    <property type="entry name" value="LIM_DOMAIN_2"/>
    <property type="match status" value="1"/>
</dbReference>
<feature type="compositionally biased region" description="Polar residues" evidence="5">
    <location>
        <begin position="1529"/>
        <end position="1538"/>
    </location>
</feature>
<dbReference type="GO" id="GO:0023051">
    <property type="term" value="P:regulation of signaling"/>
    <property type="evidence" value="ECO:0007669"/>
    <property type="project" value="InterPro"/>
</dbReference>
<dbReference type="SMART" id="SM00132">
    <property type="entry name" value="LIM"/>
    <property type="match status" value="1"/>
</dbReference>
<dbReference type="SUPFAM" id="SSF47576">
    <property type="entry name" value="Calponin-homology domain, CH-domain"/>
    <property type="match status" value="1"/>
</dbReference>
<feature type="compositionally biased region" description="Polar residues" evidence="5">
    <location>
        <begin position="536"/>
        <end position="545"/>
    </location>
</feature>
<dbReference type="InterPro" id="IPR001781">
    <property type="entry name" value="Znf_LIM"/>
</dbReference>
<dbReference type="Proteomes" id="UP000192578">
    <property type="component" value="Unassembled WGS sequence"/>
</dbReference>
<feature type="compositionally biased region" description="Low complexity" evidence="5">
    <location>
        <begin position="1229"/>
        <end position="1240"/>
    </location>
</feature>
<feature type="compositionally biased region" description="Pro residues" evidence="5">
    <location>
        <begin position="742"/>
        <end position="753"/>
    </location>
</feature>
<evidence type="ECO:0000256" key="4">
    <source>
        <dbReference type="PROSITE-ProRule" id="PRU00125"/>
    </source>
</evidence>
<dbReference type="PANTHER" id="PTHR46767:SF2">
    <property type="entry name" value="LIM DOMAIN 7B"/>
    <property type="match status" value="1"/>
</dbReference>
<evidence type="ECO:0000313" key="9">
    <source>
        <dbReference type="Proteomes" id="UP000192578"/>
    </source>
</evidence>